<organism evidence="1 2">
    <name type="scientific">Epilithonimonas hungarica</name>
    <dbReference type="NCBI Taxonomy" id="454006"/>
    <lineage>
        <taxon>Bacteria</taxon>
        <taxon>Pseudomonadati</taxon>
        <taxon>Bacteroidota</taxon>
        <taxon>Flavobacteriia</taxon>
        <taxon>Flavobacteriales</taxon>
        <taxon>Weeksellaceae</taxon>
        <taxon>Chryseobacterium group</taxon>
        <taxon>Epilithonimonas</taxon>
    </lineage>
</organism>
<gene>
    <name evidence="1" type="ORF">SAMN05421825_3784</name>
</gene>
<sequence>MRRNLIFGGITRNLYQIGGSLRGQDGVFEWIVDHGVGVTHRRFIPSGVVNGIPNQIVR</sequence>
<accession>A0A1G7W1Z1</accession>
<reference evidence="2" key="1">
    <citation type="submission" date="2016-10" db="EMBL/GenBank/DDBJ databases">
        <authorList>
            <person name="Varghese N."/>
            <person name="Submissions S."/>
        </authorList>
    </citation>
    <scope>NUCLEOTIDE SEQUENCE [LARGE SCALE GENOMIC DNA]</scope>
    <source>
        <strain evidence="2">DSM 19684</strain>
    </source>
</reference>
<evidence type="ECO:0000313" key="1">
    <source>
        <dbReference type="EMBL" id="SDG66074.1"/>
    </source>
</evidence>
<evidence type="ECO:0000313" key="2">
    <source>
        <dbReference type="Proteomes" id="UP000199203"/>
    </source>
</evidence>
<dbReference type="AlphaFoldDB" id="A0A1G7W1Z1"/>
<dbReference type="Proteomes" id="UP000199203">
    <property type="component" value="Unassembled WGS sequence"/>
</dbReference>
<protein>
    <submittedName>
        <fullName evidence="1">Uncharacterized protein</fullName>
    </submittedName>
</protein>
<keyword evidence="2" id="KW-1185">Reference proteome</keyword>
<name>A0A1G7W1Z1_9FLAO</name>
<dbReference type="EMBL" id="FNBH01000008">
    <property type="protein sequence ID" value="SDG66074.1"/>
    <property type="molecule type" value="Genomic_DNA"/>
</dbReference>
<proteinExistence type="predicted"/>
<dbReference type="STRING" id="454006.SAMN05421825_3784"/>